<organism evidence="3 4">
    <name type="scientific">Rhodanobacter lycopersici</name>
    <dbReference type="NCBI Taxonomy" id="3162487"/>
    <lineage>
        <taxon>Bacteria</taxon>
        <taxon>Pseudomonadati</taxon>
        <taxon>Pseudomonadota</taxon>
        <taxon>Gammaproteobacteria</taxon>
        <taxon>Lysobacterales</taxon>
        <taxon>Rhodanobacteraceae</taxon>
        <taxon>Rhodanobacter</taxon>
    </lineage>
</organism>
<dbReference type="Pfam" id="PF05299">
    <property type="entry name" value="Peptidase_M61"/>
    <property type="match status" value="1"/>
</dbReference>
<keyword evidence="4" id="KW-1185">Reference proteome</keyword>
<dbReference type="InterPro" id="IPR024191">
    <property type="entry name" value="Peptidase_M61"/>
</dbReference>
<dbReference type="Gene3D" id="2.30.42.10">
    <property type="match status" value="1"/>
</dbReference>
<dbReference type="InterPro" id="IPR007963">
    <property type="entry name" value="Peptidase_M61_catalytic"/>
</dbReference>
<accession>A0ABV3QH50</accession>
<proteinExistence type="predicted"/>
<dbReference type="Gene3D" id="1.10.390.10">
    <property type="entry name" value="Neutral Protease Domain 2"/>
    <property type="match status" value="1"/>
</dbReference>
<dbReference type="Proteomes" id="UP001556220">
    <property type="component" value="Unassembled WGS sequence"/>
</dbReference>
<dbReference type="InterPro" id="IPR027268">
    <property type="entry name" value="Peptidase_M4/M1_CTD_sf"/>
</dbReference>
<gene>
    <name evidence="3" type="ORF">ABQJ54_14725</name>
</gene>
<comment type="caution">
    <text evidence="3">The sequence shown here is derived from an EMBL/GenBank/DDBJ whole genome shotgun (WGS) entry which is preliminary data.</text>
</comment>
<evidence type="ECO:0000256" key="1">
    <source>
        <dbReference type="SAM" id="SignalP"/>
    </source>
</evidence>
<dbReference type="Pfam" id="PF17899">
    <property type="entry name" value="Peptidase_M61_N"/>
    <property type="match status" value="1"/>
</dbReference>
<feature type="signal peptide" evidence="1">
    <location>
        <begin position="1"/>
        <end position="33"/>
    </location>
</feature>
<dbReference type="InterPro" id="IPR001478">
    <property type="entry name" value="PDZ"/>
</dbReference>
<dbReference type="InterPro" id="IPR036034">
    <property type="entry name" value="PDZ_sf"/>
</dbReference>
<dbReference type="PIRSF" id="PIRSF016493">
    <property type="entry name" value="Glycyl_aminpptds"/>
    <property type="match status" value="1"/>
</dbReference>
<dbReference type="Gene3D" id="2.60.40.3650">
    <property type="match status" value="1"/>
</dbReference>
<dbReference type="PROSITE" id="PS50106">
    <property type="entry name" value="PDZ"/>
    <property type="match status" value="1"/>
</dbReference>
<reference evidence="3 4" key="1">
    <citation type="submission" date="2024-06" db="EMBL/GenBank/DDBJ databases">
        <authorList>
            <person name="Woo H."/>
        </authorList>
    </citation>
    <scope>NUCLEOTIDE SEQUENCE [LARGE SCALE GENOMIC DNA]</scope>
    <source>
        <strain evidence="3 4">Si-c</strain>
    </source>
</reference>
<keyword evidence="1" id="KW-0732">Signal</keyword>
<sequence length="654" mass="71672">MSKPHALTVRPSRLFVALTLALSATTFAGVALAAAGSTADAHIPPPQDTPYPGTIHLNVDASDTTQGIFRVHETIPVQAGELTLFYPQWIPGDHEPSGPIDKLAGLTITANGKPLAWTRYKYDVYAFKLDVPEGVSSIDVQFQYLSAGSRGQGPIEMTPDMLDLSWNEDSLYPAGYYTRDIKVVPSVTLPAGWKFGTALEVASQSGNTATFKPTTYNTLVDSPMYAGANFKRLDLNPGNKAGGAPVHMDVVADAASDLAVTPEQLKGLQSVITQAHLLFQSHHYDHYDFLFSISDQLSGKGLEHHQSSEDGARANYFTHYKENWPTAGNLLAHEYTHSWNGKFRRPADLWTPNLNVPMGDSLLWVYEGQTQYWGYVLAARAGLWTPDQFRQAMAMVAANYDRNRPGFAWRSIEDTTNDPTIAERASLPYRNWQMSEEYYSAGQMTWLAVDAKIRALTHGKASLDTFAKDFFGVDDGSFVTKTYSFDDVVATLNKVTPYDWASFLKGYIDALNPPLQSGLQASGWKLVYNDKPNDYAKLISARFHADIGAALGIGLMIGKDGQVSDVRWNSPAFKAGIGTGTTVVAVDGHEYSADALKDAVVAAKGGNAPIELLLKQQGSYRTVPVDYHGGLQYPHLERIQGTPDYLDQIIAARK</sequence>
<dbReference type="RefSeq" id="WP_367855069.1">
    <property type="nucleotide sequence ID" value="NZ_JBFOHK010000004.1"/>
</dbReference>
<protein>
    <submittedName>
        <fullName evidence="3">M61 family metallopeptidase</fullName>
    </submittedName>
</protein>
<evidence type="ECO:0000313" key="3">
    <source>
        <dbReference type="EMBL" id="MEW9573009.1"/>
    </source>
</evidence>
<evidence type="ECO:0000259" key="2">
    <source>
        <dbReference type="PROSITE" id="PS50106"/>
    </source>
</evidence>
<dbReference type="EMBL" id="JBFOHK010000004">
    <property type="protein sequence ID" value="MEW9573009.1"/>
    <property type="molecule type" value="Genomic_DNA"/>
</dbReference>
<dbReference type="SUPFAM" id="SSF50156">
    <property type="entry name" value="PDZ domain-like"/>
    <property type="match status" value="1"/>
</dbReference>
<evidence type="ECO:0000313" key="4">
    <source>
        <dbReference type="Proteomes" id="UP001556220"/>
    </source>
</evidence>
<dbReference type="InterPro" id="IPR040756">
    <property type="entry name" value="Peptidase_M61_N"/>
</dbReference>
<name>A0ABV3QH50_9GAMM</name>
<feature type="domain" description="PDZ" evidence="2">
    <location>
        <begin position="548"/>
        <end position="618"/>
    </location>
</feature>
<feature type="chain" id="PRO_5045375434" evidence="1">
    <location>
        <begin position="34"/>
        <end position="654"/>
    </location>
</feature>